<evidence type="ECO:0000313" key="2">
    <source>
        <dbReference type="Proteomes" id="UP001652625"/>
    </source>
</evidence>
<evidence type="ECO:0000313" key="3">
    <source>
        <dbReference type="RefSeq" id="XP_065653827.1"/>
    </source>
</evidence>
<evidence type="ECO:0000259" key="1">
    <source>
        <dbReference type="Pfam" id="PF12937"/>
    </source>
</evidence>
<protein>
    <submittedName>
        <fullName evidence="3">Uncharacterized protein LOC136071925 isoform X2</fullName>
    </submittedName>
</protein>
<feature type="domain" description="F-box" evidence="1">
    <location>
        <begin position="6"/>
        <end position="42"/>
    </location>
</feature>
<dbReference type="CDD" id="cd09917">
    <property type="entry name" value="F-box_SF"/>
    <property type="match status" value="1"/>
</dbReference>
<dbReference type="GeneID" id="136071925"/>
<accession>A0ABM4BX66</accession>
<dbReference type="SUPFAM" id="SSF81383">
    <property type="entry name" value="F-box domain"/>
    <property type="match status" value="1"/>
</dbReference>
<keyword evidence="2" id="KW-1185">Reference proteome</keyword>
<dbReference type="RefSeq" id="XP_065653827.1">
    <property type="nucleotide sequence ID" value="XM_065797755.1"/>
</dbReference>
<dbReference type="InterPro" id="IPR036047">
    <property type="entry name" value="F-box-like_dom_sf"/>
</dbReference>
<dbReference type="InterPro" id="IPR001810">
    <property type="entry name" value="F-box_dom"/>
</dbReference>
<dbReference type="Gene3D" id="1.20.1280.50">
    <property type="match status" value="1"/>
</dbReference>
<gene>
    <name evidence="3" type="primary">LOC136071925</name>
</gene>
<dbReference type="Proteomes" id="UP001652625">
    <property type="component" value="Chromosome 05"/>
</dbReference>
<sequence length="520" mass="61104">MSFHEDILLEIFFNCEPKTILKCSLVCKYWNHVSKLQILWMKNVLKSWPSQQWLYGKASVSHLNWMKVYQELFQYLYYTPDQMKYFVTCNTFENELISPILRKAMFEQVEYISQKWLQTSSFDQDDKSQVFDKNMELYFNIKELRWVFLDKRRGYMSDLFPHKKKDKFYDRICNIRAYQVIPSCLLMYRWLCIFRVFLTAEIGLTFYRIWRFRLKHYKTGLIFELCDWKAGMSSTFAHGSPAVDVYREDCLELLQLLTHPHFIMHPLGLNSKTESLYNSMIRASAGGCMRNASKCQKRKILKQKETYSPTKKKSPLISPTTNTPFMVGSSLDSSCFVDLSDRLEKWRVKRKQSLLKHSISSLNTDVCLFSKIDSELSSASSDSSLNEIETEEHLKENNAESDIDLYDGGYILNCEYYISSSQHTDSIEEQHNLQATIAEYWALTQKEYLLQIPVVYDIEDDYWYFQPQDAISCIDTSNATNKISTCVKQPETNKCSLQFSENSNEIVLVDAIPSALMLYR</sequence>
<organism evidence="2 3">
    <name type="scientific">Hydra vulgaris</name>
    <name type="common">Hydra</name>
    <name type="synonym">Hydra attenuata</name>
    <dbReference type="NCBI Taxonomy" id="6087"/>
    <lineage>
        <taxon>Eukaryota</taxon>
        <taxon>Metazoa</taxon>
        <taxon>Cnidaria</taxon>
        <taxon>Hydrozoa</taxon>
        <taxon>Hydroidolina</taxon>
        <taxon>Anthoathecata</taxon>
        <taxon>Aplanulata</taxon>
        <taxon>Hydridae</taxon>
        <taxon>Hydra</taxon>
    </lineage>
</organism>
<name>A0ABM4BX66_HYDVU</name>
<proteinExistence type="predicted"/>
<dbReference type="Pfam" id="PF12937">
    <property type="entry name" value="F-box-like"/>
    <property type="match status" value="1"/>
</dbReference>
<reference evidence="3" key="1">
    <citation type="submission" date="2025-08" db="UniProtKB">
        <authorList>
            <consortium name="RefSeq"/>
        </authorList>
    </citation>
    <scope>IDENTIFICATION</scope>
</reference>